<reference evidence="1" key="1">
    <citation type="submission" date="2018-05" db="EMBL/GenBank/DDBJ databases">
        <authorList>
            <person name="Lanie J.A."/>
            <person name="Ng W.-L."/>
            <person name="Kazmierczak K.M."/>
            <person name="Andrzejewski T.M."/>
            <person name="Davidsen T.M."/>
            <person name="Wayne K.J."/>
            <person name="Tettelin H."/>
            <person name="Glass J.I."/>
            <person name="Rusch D."/>
            <person name="Podicherti R."/>
            <person name="Tsui H.-C.T."/>
            <person name="Winkler M.E."/>
        </authorList>
    </citation>
    <scope>NUCLEOTIDE SEQUENCE</scope>
</reference>
<name>A0A382PAN6_9ZZZZ</name>
<organism evidence="1">
    <name type="scientific">marine metagenome</name>
    <dbReference type="NCBI Taxonomy" id="408172"/>
    <lineage>
        <taxon>unclassified sequences</taxon>
        <taxon>metagenomes</taxon>
        <taxon>ecological metagenomes</taxon>
    </lineage>
</organism>
<evidence type="ECO:0000313" key="1">
    <source>
        <dbReference type="EMBL" id="SVC69907.1"/>
    </source>
</evidence>
<accession>A0A382PAN6</accession>
<proteinExistence type="predicted"/>
<sequence>AVKLVDRLEFSFNNFTAQKNWDK</sequence>
<feature type="non-terminal residue" evidence="1">
    <location>
        <position position="1"/>
    </location>
</feature>
<dbReference type="AlphaFoldDB" id="A0A382PAN6"/>
<gene>
    <name evidence="1" type="ORF">METZ01_LOCUS322761</name>
</gene>
<protein>
    <submittedName>
        <fullName evidence="1">Uncharacterized protein</fullName>
    </submittedName>
</protein>
<dbReference type="EMBL" id="UINC01105743">
    <property type="protein sequence ID" value="SVC69907.1"/>
    <property type="molecule type" value="Genomic_DNA"/>
</dbReference>